<protein>
    <submittedName>
        <fullName evidence="2">Uncharacterized protein</fullName>
    </submittedName>
</protein>
<reference evidence="2 3" key="1">
    <citation type="submission" date="2016-04" db="EMBL/GenBank/DDBJ databases">
        <title>Complete genome sequence of Fictibacillus phosphorivorans G25-29, a strain toxic to nematodes.</title>
        <authorList>
            <person name="Zheng Z."/>
        </authorList>
    </citation>
    <scope>NUCLEOTIDE SEQUENCE [LARGE SCALE GENOMIC DNA]</scope>
    <source>
        <strain evidence="2 3">G25-29</strain>
    </source>
</reference>
<feature type="transmembrane region" description="Helical" evidence="1">
    <location>
        <begin position="62"/>
        <end position="82"/>
    </location>
</feature>
<proteinExistence type="predicted"/>
<keyword evidence="1" id="KW-1133">Transmembrane helix</keyword>
<evidence type="ECO:0000256" key="1">
    <source>
        <dbReference type="SAM" id="Phobius"/>
    </source>
</evidence>
<dbReference type="Proteomes" id="UP000076623">
    <property type="component" value="Chromosome"/>
</dbReference>
<dbReference type="EMBL" id="CP015378">
    <property type="protein sequence ID" value="ANC77592.1"/>
    <property type="molecule type" value="Genomic_DNA"/>
</dbReference>
<sequence>MKKYMGLFAIIIFIVSLIPTWLGKYIEFFAASYAWFALWGYIIAWILTLFSSKGKWKTASILTLTLSGLIVIITVFFLIVTWNKP</sequence>
<dbReference type="KEGG" id="fpn:ABE65_012610"/>
<keyword evidence="1" id="KW-0472">Membrane</keyword>
<keyword evidence="1" id="KW-0812">Transmembrane</keyword>
<dbReference type="RefSeq" id="WP_066395434.1">
    <property type="nucleotide sequence ID" value="NZ_CP015378.1"/>
</dbReference>
<evidence type="ECO:0000313" key="3">
    <source>
        <dbReference type="Proteomes" id="UP000076623"/>
    </source>
</evidence>
<name>A0A160IPI6_9BACL</name>
<keyword evidence="3" id="KW-1185">Reference proteome</keyword>
<feature type="transmembrane region" description="Helical" evidence="1">
    <location>
        <begin position="32"/>
        <end position="50"/>
    </location>
</feature>
<gene>
    <name evidence="2" type="ORF">ABE65_012610</name>
</gene>
<evidence type="ECO:0000313" key="2">
    <source>
        <dbReference type="EMBL" id="ANC77592.1"/>
    </source>
</evidence>
<dbReference type="AlphaFoldDB" id="A0A160IPI6"/>
<organism evidence="2 3">
    <name type="scientific">Fictibacillus phosphorivorans</name>
    <dbReference type="NCBI Taxonomy" id="1221500"/>
    <lineage>
        <taxon>Bacteria</taxon>
        <taxon>Bacillati</taxon>
        <taxon>Bacillota</taxon>
        <taxon>Bacilli</taxon>
        <taxon>Bacillales</taxon>
        <taxon>Fictibacillaceae</taxon>
        <taxon>Fictibacillus</taxon>
    </lineage>
</organism>
<accession>A0A160IPI6</accession>